<dbReference type="OrthoDB" id="9960057at2"/>
<gene>
    <name evidence="3" type="ORF">CMC5_062830</name>
</gene>
<dbReference type="RefSeq" id="WP_156338982.1">
    <property type="nucleotide sequence ID" value="NZ_CP012159.1"/>
</dbReference>
<protein>
    <recommendedName>
        <fullName evidence="5">Lipoprotein</fullName>
    </recommendedName>
</protein>
<accession>A0A0K1EME5</accession>
<sequence>MMHLSKMAGLMAVLALGVACGSEGPEDDVLLDEDSGGDGLAPMTAPADSQTPSEVAESECLLLDTSKTYSGSAFGSNGDDTYPLDGRPIARVELNRTIGCGRLFCVGRGNATIARQDSEAVVVHYWHDLGTRLEYHLRVWVQC</sequence>
<reference evidence="3 4" key="1">
    <citation type="submission" date="2015-07" db="EMBL/GenBank/DDBJ databases">
        <title>Genome analysis of myxobacterium Chondromyces crocatus Cm c5 reveals a high potential for natural compound synthesis and the genetic basis for the loss of fruiting body formation.</title>
        <authorList>
            <person name="Zaburannyi N."/>
            <person name="Bunk B."/>
            <person name="Maier J."/>
            <person name="Overmann J."/>
            <person name="Mueller R."/>
        </authorList>
    </citation>
    <scope>NUCLEOTIDE SEQUENCE [LARGE SCALE GENOMIC DNA]</scope>
    <source>
        <strain evidence="3 4">Cm c5</strain>
    </source>
</reference>
<dbReference type="KEGG" id="ccro:CMC5_062830"/>
<feature type="compositionally biased region" description="Acidic residues" evidence="1">
    <location>
        <begin position="26"/>
        <end position="36"/>
    </location>
</feature>
<dbReference type="PROSITE" id="PS51257">
    <property type="entry name" value="PROKAR_LIPOPROTEIN"/>
    <property type="match status" value="1"/>
</dbReference>
<evidence type="ECO:0008006" key="5">
    <source>
        <dbReference type="Google" id="ProtNLM"/>
    </source>
</evidence>
<evidence type="ECO:0000313" key="4">
    <source>
        <dbReference type="Proteomes" id="UP000067626"/>
    </source>
</evidence>
<proteinExistence type="predicted"/>
<dbReference type="Proteomes" id="UP000067626">
    <property type="component" value="Chromosome"/>
</dbReference>
<dbReference type="AlphaFoldDB" id="A0A0K1EME5"/>
<evidence type="ECO:0000256" key="1">
    <source>
        <dbReference type="SAM" id="MobiDB-lite"/>
    </source>
</evidence>
<keyword evidence="4" id="KW-1185">Reference proteome</keyword>
<evidence type="ECO:0000313" key="3">
    <source>
        <dbReference type="EMBL" id="AKT42060.1"/>
    </source>
</evidence>
<feature type="region of interest" description="Disordered" evidence="1">
    <location>
        <begin position="26"/>
        <end position="56"/>
    </location>
</feature>
<keyword evidence="2" id="KW-0732">Signal</keyword>
<feature type="chain" id="PRO_5005459678" description="Lipoprotein" evidence="2">
    <location>
        <begin position="22"/>
        <end position="143"/>
    </location>
</feature>
<dbReference type="EMBL" id="CP012159">
    <property type="protein sequence ID" value="AKT42060.1"/>
    <property type="molecule type" value="Genomic_DNA"/>
</dbReference>
<evidence type="ECO:0000256" key="2">
    <source>
        <dbReference type="SAM" id="SignalP"/>
    </source>
</evidence>
<organism evidence="3 4">
    <name type="scientific">Chondromyces crocatus</name>
    <dbReference type="NCBI Taxonomy" id="52"/>
    <lineage>
        <taxon>Bacteria</taxon>
        <taxon>Pseudomonadati</taxon>
        <taxon>Myxococcota</taxon>
        <taxon>Polyangia</taxon>
        <taxon>Polyangiales</taxon>
        <taxon>Polyangiaceae</taxon>
        <taxon>Chondromyces</taxon>
    </lineage>
</organism>
<name>A0A0K1EME5_CHOCO</name>
<feature type="signal peptide" evidence="2">
    <location>
        <begin position="1"/>
        <end position="21"/>
    </location>
</feature>